<keyword evidence="1" id="KW-0812">Transmembrane</keyword>
<dbReference type="Proteomes" id="UP001208570">
    <property type="component" value="Unassembled WGS sequence"/>
</dbReference>
<gene>
    <name evidence="2" type="ORF">LSH36_403g02037</name>
</gene>
<accession>A0AAD9MYT7</accession>
<dbReference type="AlphaFoldDB" id="A0AAD9MYT7"/>
<feature type="transmembrane region" description="Helical" evidence="1">
    <location>
        <begin position="33"/>
        <end position="51"/>
    </location>
</feature>
<evidence type="ECO:0000313" key="3">
    <source>
        <dbReference type="Proteomes" id="UP001208570"/>
    </source>
</evidence>
<comment type="caution">
    <text evidence="2">The sequence shown here is derived from an EMBL/GenBank/DDBJ whole genome shotgun (WGS) entry which is preliminary data.</text>
</comment>
<protein>
    <submittedName>
        <fullName evidence="2">Uncharacterized protein</fullName>
    </submittedName>
</protein>
<keyword evidence="1" id="KW-1133">Transmembrane helix</keyword>
<reference evidence="2" key="1">
    <citation type="journal article" date="2023" name="Mol. Biol. Evol.">
        <title>Third-Generation Sequencing Reveals the Adaptive Role of the Epigenome in Three Deep-Sea Polychaetes.</title>
        <authorList>
            <person name="Perez M."/>
            <person name="Aroh O."/>
            <person name="Sun Y."/>
            <person name="Lan Y."/>
            <person name="Juniper S.K."/>
            <person name="Young C.R."/>
            <person name="Angers B."/>
            <person name="Qian P.Y."/>
        </authorList>
    </citation>
    <scope>NUCLEOTIDE SEQUENCE</scope>
    <source>
        <strain evidence="2">P08H-3</strain>
    </source>
</reference>
<feature type="transmembrane region" description="Helical" evidence="1">
    <location>
        <begin position="57"/>
        <end position="76"/>
    </location>
</feature>
<keyword evidence="3" id="KW-1185">Reference proteome</keyword>
<name>A0AAD9MYT7_9ANNE</name>
<keyword evidence="1" id="KW-0472">Membrane</keyword>
<proteinExistence type="predicted"/>
<dbReference type="EMBL" id="JAODUP010000403">
    <property type="protein sequence ID" value="KAK2150490.1"/>
    <property type="molecule type" value="Genomic_DNA"/>
</dbReference>
<sequence>MDVSCIMNKYDQSVYLQPSISLRVLNVNQRPTISVRFAFVGFLYVCTIISYELVKLVIGVSIINGWSLALAVIYLAELNDARMEPVPMYQHLNETCYQICIRKSLQVVLLDG</sequence>
<organism evidence="2 3">
    <name type="scientific">Paralvinella palmiformis</name>
    <dbReference type="NCBI Taxonomy" id="53620"/>
    <lineage>
        <taxon>Eukaryota</taxon>
        <taxon>Metazoa</taxon>
        <taxon>Spiralia</taxon>
        <taxon>Lophotrochozoa</taxon>
        <taxon>Annelida</taxon>
        <taxon>Polychaeta</taxon>
        <taxon>Sedentaria</taxon>
        <taxon>Canalipalpata</taxon>
        <taxon>Terebellida</taxon>
        <taxon>Terebelliformia</taxon>
        <taxon>Alvinellidae</taxon>
        <taxon>Paralvinella</taxon>
    </lineage>
</organism>
<evidence type="ECO:0000256" key="1">
    <source>
        <dbReference type="SAM" id="Phobius"/>
    </source>
</evidence>
<evidence type="ECO:0000313" key="2">
    <source>
        <dbReference type="EMBL" id="KAK2150490.1"/>
    </source>
</evidence>